<name>A0A4Z0H5B1_9BACI</name>
<organism evidence="2 3">
    <name type="scientific">Halobacillus salinus</name>
    <dbReference type="NCBI Taxonomy" id="192814"/>
    <lineage>
        <taxon>Bacteria</taxon>
        <taxon>Bacillati</taxon>
        <taxon>Bacillota</taxon>
        <taxon>Bacilli</taxon>
        <taxon>Bacillales</taxon>
        <taxon>Bacillaceae</taxon>
        <taxon>Halobacillus</taxon>
    </lineage>
</organism>
<dbReference type="GO" id="GO:0046464">
    <property type="term" value="P:acylglycerol catabolic process"/>
    <property type="evidence" value="ECO:0007669"/>
    <property type="project" value="TreeGrafter"/>
</dbReference>
<dbReference type="PANTHER" id="PTHR43798">
    <property type="entry name" value="MONOACYLGLYCEROL LIPASE"/>
    <property type="match status" value="1"/>
</dbReference>
<dbReference type="Proteomes" id="UP000297982">
    <property type="component" value="Unassembled WGS sequence"/>
</dbReference>
<keyword evidence="2" id="KW-0378">Hydrolase</keyword>
<dbReference type="GO" id="GO:0016020">
    <property type="term" value="C:membrane"/>
    <property type="evidence" value="ECO:0007669"/>
    <property type="project" value="TreeGrafter"/>
</dbReference>
<gene>
    <name evidence="2" type="ORF">E4663_05155</name>
</gene>
<proteinExistence type="predicted"/>
<dbReference type="AlphaFoldDB" id="A0A4Z0H5B1"/>
<dbReference type="InterPro" id="IPR050266">
    <property type="entry name" value="AB_hydrolase_sf"/>
</dbReference>
<comment type="caution">
    <text evidence="2">The sequence shown here is derived from an EMBL/GenBank/DDBJ whole genome shotgun (WGS) entry which is preliminary data.</text>
</comment>
<dbReference type="InterPro" id="IPR029058">
    <property type="entry name" value="AB_hydrolase_fold"/>
</dbReference>
<dbReference type="RefSeq" id="WP_135326853.1">
    <property type="nucleotide sequence ID" value="NZ_SRJC01000001.1"/>
</dbReference>
<dbReference type="Gene3D" id="3.40.50.1820">
    <property type="entry name" value="alpha/beta hydrolase"/>
    <property type="match status" value="1"/>
</dbReference>
<evidence type="ECO:0000313" key="2">
    <source>
        <dbReference type="EMBL" id="TGB04385.1"/>
    </source>
</evidence>
<sequence>MILHTHRQGKGEPVVFLHTGLETGATDFEEQQSYFAAKYDVIAPDLRGHGRSSHNDFEDYFHKSADDLKETLDSLNVTRAHIVGCSLGALVALFFARKHEKYVNSLTISGLMPGKPDNWKEMHKQDSTMQAMLLENEEAVSFLDQQHDSDWRAFIHMAKDESWYPFEETEDLSDIKSPVLFMVGEGNQHEVQGATFYPNQSERVQVAVLPFASHLVHVQQPDIYSQILSQFLVKSAPQMQRGDVDG</sequence>
<dbReference type="PANTHER" id="PTHR43798:SF33">
    <property type="entry name" value="HYDROLASE, PUTATIVE (AFU_ORTHOLOGUE AFUA_2G14860)-RELATED"/>
    <property type="match status" value="1"/>
</dbReference>
<evidence type="ECO:0000313" key="3">
    <source>
        <dbReference type="Proteomes" id="UP000297982"/>
    </source>
</evidence>
<dbReference type="Pfam" id="PF00561">
    <property type="entry name" value="Abhydrolase_1"/>
    <property type="match status" value="1"/>
</dbReference>
<dbReference type="EMBL" id="SRJC01000001">
    <property type="protein sequence ID" value="TGB04385.1"/>
    <property type="molecule type" value="Genomic_DNA"/>
</dbReference>
<dbReference type="InterPro" id="IPR000073">
    <property type="entry name" value="AB_hydrolase_1"/>
</dbReference>
<accession>A0A4Z0H5B1</accession>
<dbReference type="GO" id="GO:0047372">
    <property type="term" value="F:monoacylglycerol lipase activity"/>
    <property type="evidence" value="ECO:0007669"/>
    <property type="project" value="TreeGrafter"/>
</dbReference>
<dbReference type="STRING" id="192814.GCA_900166575_01430"/>
<dbReference type="SUPFAM" id="SSF53474">
    <property type="entry name" value="alpha/beta-Hydrolases"/>
    <property type="match status" value="1"/>
</dbReference>
<feature type="domain" description="AB hydrolase-1" evidence="1">
    <location>
        <begin position="13"/>
        <end position="123"/>
    </location>
</feature>
<keyword evidence="3" id="KW-1185">Reference proteome</keyword>
<reference evidence="2 3" key="1">
    <citation type="journal article" date="2003" name="Int. J. Syst. Evol. Microbiol.">
        <title>Halobacillus salinus sp. nov., isolated from a salt lake on the coast of the East Sea in Korea.</title>
        <authorList>
            <person name="Yoon J.H."/>
            <person name="Kang K.H."/>
            <person name="Park Y.H."/>
        </authorList>
    </citation>
    <scope>NUCLEOTIDE SEQUENCE [LARGE SCALE GENOMIC DNA]</scope>
    <source>
        <strain evidence="2 3">HSL-3</strain>
    </source>
</reference>
<evidence type="ECO:0000259" key="1">
    <source>
        <dbReference type="Pfam" id="PF00561"/>
    </source>
</evidence>
<protein>
    <submittedName>
        <fullName evidence="2">Alpha/beta fold hydrolase</fullName>
    </submittedName>
</protein>